<dbReference type="InterPro" id="IPR050315">
    <property type="entry name" value="FAD-oxidoreductase_2"/>
</dbReference>
<dbReference type="EMBL" id="AP014685">
    <property type="protein sequence ID" value="BAR59307.1"/>
    <property type="molecule type" value="Genomic_DNA"/>
</dbReference>
<dbReference type="Proteomes" id="UP000063308">
    <property type="component" value="Chromosome"/>
</dbReference>
<name>A0A0E4BT31_9BRAD</name>
<evidence type="ECO:0000256" key="4">
    <source>
        <dbReference type="ARBA" id="ARBA00023002"/>
    </source>
</evidence>
<dbReference type="SUPFAM" id="SSF51905">
    <property type="entry name" value="FAD/NAD(P)-binding domain"/>
    <property type="match status" value="1"/>
</dbReference>
<dbReference type="NCBIfam" id="TIGR02485">
    <property type="entry name" value="CobZ_N-term"/>
    <property type="match status" value="1"/>
</dbReference>
<evidence type="ECO:0000256" key="5">
    <source>
        <dbReference type="SAM" id="MobiDB-lite"/>
    </source>
</evidence>
<dbReference type="PANTHER" id="PTHR43400">
    <property type="entry name" value="FUMARATE REDUCTASE"/>
    <property type="match status" value="1"/>
</dbReference>
<keyword evidence="2" id="KW-0285">Flavoprotein</keyword>
<feature type="region of interest" description="Disordered" evidence="5">
    <location>
        <begin position="471"/>
        <end position="492"/>
    </location>
</feature>
<evidence type="ECO:0000256" key="1">
    <source>
        <dbReference type="ARBA" id="ARBA00001974"/>
    </source>
</evidence>
<organism evidence="7 8">
    <name type="scientific">Bradyrhizobium diazoefficiens</name>
    <dbReference type="NCBI Taxonomy" id="1355477"/>
    <lineage>
        <taxon>Bacteria</taxon>
        <taxon>Pseudomonadati</taxon>
        <taxon>Pseudomonadota</taxon>
        <taxon>Alphaproteobacteria</taxon>
        <taxon>Hyphomicrobiales</taxon>
        <taxon>Nitrobacteraceae</taxon>
        <taxon>Bradyrhizobium</taxon>
    </lineage>
</organism>
<evidence type="ECO:0000256" key="2">
    <source>
        <dbReference type="ARBA" id="ARBA00022630"/>
    </source>
</evidence>
<dbReference type="InterPro" id="IPR012831">
    <property type="entry name" value="CobZ"/>
</dbReference>
<dbReference type="Gene3D" id="3.90.700.10">
    <property type="entry name" value="Succinate dehydrogenase/fumarate reductase flavoprotein, catalytic domain"/>
    <property type="match status" value="1"/>
</dbReference>
<protein>
    <submittedName>
        <fullName evidence="7">Tricarballylate dehydrogenase</fullName>
    </submittedName>
</protein>
<reference evidence="7 8" key="1">
    <citation type="submission" date="2014-11" db="EMBL/GenBank/DDBJ databases">
        <title>Symbiosis island explosion on the genome of extra-slow-growing strains of soybean bradyrhizobia with massive insertion sequences.</title>
        <authorList>
            <person name="Iida T."/>
            <person name="Minamisawa K."/>
        </authorList>
    </citation>
    <scope>NUCLEOTIDE SEQUENCE [LARGE SCALE GENOMIC DNA]</scope>
    <source>
        <strain evidence="7 8">NK6</strain>
    </source>
</reference>
<dbReference type="AlphaFoldDB" id="A0A0E4BT31"/>
<dbReference type="SUPFAM" id="SSF56425">
    <property type="entry name" value="Succinate dehydrogenase/fumarate reductase flavoprotein, catalytic domain"/>
    <property type="match status" value="1"/>
</dbReference>
<accession>A0A0E4BT31</accession>
<sequence length="492" mass="53819">MSPTSSHRADDMSSKYDVLVIGGGNAALCAAIAARRGGASVLVLEGAPKFYRGGNTRHTRNMRCAHDAATEILTGPYTEEEFWKDLLLVTGGQTDEELARHMIRESKDILNWIVEQGVRWQPSLGGTLSLGRTNSFFLGGGRAMLNALYLTAERLGVDVEYDAEVTDLVIEDGMFLAARLKRPIKGETEIRATSLVAAAGGFEANIEWLKQYWGEAADNFLIRGTPYNRGSILKMLLDKGVQEVGDPTQCHAVAIDARAPKFDGGIITRHDSVVFGIVVNKHAQRFYDEGEDIWPKRYAIWGRLVAAQPDQIAYIIFDSTVVTSFMPTLFPPIAGQTVAELASKLELDPAALEKTITEFNAAVRPGTFDHTILDDCRTEGITPQKTHWARRIETPPYLAYPVRPGITFTYLGTRVTKEARMLMADGKPSGNMFAAGEIMAGNVLGKGYAAGIGMTIGSVFGRIAGREAARHAKNYDTRSKRSPPFEERSQGA</sequence>
<evidence type="ECO:0000313" key="8">
    <source>
        <dbReference type="Proteomes" id="UP000063308"/>
    </source>
</evidence>
<feature type="domain" description="FAD-dependent oxidoreductase 2 FAD-binding" evidence="6">
    <location>
        <begin position="17"/>
        <end position="445"/>
    </location>
</feature>
<comment type="cofactor">
    <cofactor evidence="1">
        <name>FAD</name>
        <dbReference type="ChEBI" id="CHEBI:57692"/>
    </cofactor>
</comment>
<proteinExistence type="predicted"/>
<evidence type="ECO:0000313" key="7">
    <source>
        <dbReference type="EMBL" id="BAR59307.1"/>
    </source>
</evidence>
<evidence type="ECO:0000259" key="6">
    <source>
        <dbReference type="Pfam" id="PF00890"/>
    </source>
</evidence>
<evidence type="ECO:0000256" key="3">
    <source>
        <dbReference type="ARBA" id="ARBA00022827"/>
    </source>
</evidence>
<gene>
    <name evidence="7" type="ORF">NK6_6154</name>
</gene>
<dbReference type="GO" id="GO:0016491">
    <property type="term" value="F:oxidoreductase activity"/>
    <property type="evidence" value="ECO:0007669"/>
    <property type="project" value="UniProtKB-KW"/>
</dbReference>
<dbReference type="InterPro" id="IPR003953">
    <property type="entry name" value="FAD-dep_OxRdtase_2_FAD-bd"/>
</dbReference>
<dbReference type="Pfam" id="PF00890">
    <property type="entry name" value="FAD_binding_2"/>
    <property type="match status" value="1"/>
</dbReference>
<dbReference type="Gene3D" id="3.50.50.60">
    <property type="entry name" value="FAD/NAD(P)-binding domain"/>
    <property type="match status" value="1"/>
</dbReference>
<dbReference type="InterPro" id="IPR027477">
    <property type="entry name" value="Succ_DH/fumarate_Rdtase_cat_sf"/>
</dbReference>
<keyword evidence="4" id="KW-0560">Oxidoreductase</keyword>
<dbReference type="NCBIfam" id="NF006130">
    <property type="entry name" value="PRK08274.1"/>
    <property type="match status" value="1"/>
</dbReference>
<keyword evidence="3" id="KW-0274">FAD</keyword>
<dbReference type="InterPro" id="IPR036188">
    <property type="entry name" value="FAD/NAD-bd_sf"/>
</dbReference>
<dbReference type="PANTHER" id="PTHR43400:SF7">
    <property type="entry name" value="FAD-DEPENDENT OXIDOREDUCTASE 2 FAD BINDING DOMAIN-CONTAINING PROTEIN"/>
    <property type="match status" value="1"/>
</dbReference>